<evidence type="ECO:0000313" key="2">
    <source>
        <dbReference type="Proteomes" id="UP000198440"/>
    </source>
</evidence>
<dbReference type="RefSeq" id="WP_089276554.1">
    <property type="nucleotide sequence ID" value="NZ_FZON01000005.1"/>
</dbReference>
<dbReference type="Proteomes" id="UP000198440">
    <property type="component" value="Unassembled WGS sequence"/>
</dbReference>
<gene>
    <name evidence="1" type="ORF">SAMN04488078_100519</name>
</gene>
<evidence type="ECO:0000313" key="1">
    <source>
        <dbReference type="EMBL" id="SNS12985.1"/>
    </source>
</evidence>
<dbReference type="OrthoDB" id="5465114at2"/>
<protein>
    <submittedName>
        <fullName evidence="1">Uncharacterized protein</fullName>
    </submittedName>
</protein>
<dbReference type="EMBL" id="FZON01000005">
    <property type="protein sequence ID" value="SNS12985.1"/>
    <property type="molecule type" value="Genomic_DNA"/>
</dbReference>
<sequence>MRIARLALIFTVSTPVVAQEDCVKFDDDAFRLSCYDRAFGRQDLDESKRSSSEDVLPVITTGKIPTAFLEALSIKSAVDLIEAVNNASGLYGLQDEMRIEAIDIILGHVRPLPASNAEANRDGYNALATLDASDPIYKQKANRYAVAVEEKRASILRRMKKQTDEFNGNVFYEHPNTPRYTDTRSYLAVYAGQNGERVWLRMRLNYTNDSWLFVETAALNIDGKTVRLPYMDWKRDNDSEIWEWIDVTVDSSLRATLEKISASKSTIVRFNGRQYYDNVTIREADKQVIRDMFLVEEVLRSEVD</sequence>
<name>A0A239BY54_9RHOB</name>
<organism evidence="1 2">
    <name type="scientific">Antarctobacter heliothermus</name>
    <dbReference type="NCBI Taxonomy" id="74033"/>
    <lineage>
        <taxon>Bacteria</taxon>
        <taxon>Pseudomonadati</taxon>
        <taxon>Pseudomonadota</taxon>
        <taxon>Alphaproteobacteria</taxon>
        <taxon>Rhodobacterales</taxon>
        <taxon>Roseobacteraceae</taxon>
        <taxon>Antarctobacter</taxon>
    </lineage>
</organism>
<accession>A0A239BY54</accession>
<proteinExistence type="predicted"/>
<reference evidence="1 2" key="1">
    <citation type="submission" date="2017-06" db="EMBL/GenBank/DDBJ databases">
        <authorList>
            <person name="Kim H.J."/>
            <person name="Triplett B.A."/>
        </authorList>
    </citation>
    <scope>NUCLEOTIDE SEQUENCE [LARGE SCALE GENOMIC DNA]</scope>
    <source>
        <strain evidence="1 2">DSM 11445</strain>
    </source>
</reference>
<dbReference type="AlphaFoldDB" id="A0A239BY54"/>